<sequence precursor="true">MPSLRFASLLIVCLGGFFVGGSTTHAQFSGTGGPPRPFGGGVVGSYSTGDGLGVSQWSANLRGGLPIKLPTDFLLLSPSYSETKFDLDGPERLPSKLFRVSLAVMWLHRVGEENSWLFGITPSLTGDRETLGETVRLFAMGMYNWQVVPDKLRMSLGVAYTGRADVPALPLAGLVWTPTEEWFVSLMMPKPKIARRVWGDSTASVWMYLGTELGGGTWDIDDGLGNREAFSYREFPLVLGIEQNTENFGRWFAEIGAGLGRRAEFENADRMVGFGESLFMQGGWNY</sequence>
<evidence type="ECO:0000313" key="2">
    <source>
        <dbReference type="EMBL" id="TWU06226.1"/>
    </source>
</evidence>
<organism evidence="2 3">
    <name type="scientific">Stieleria varia</name>
    <dbReference type="NCBI Taxonomy" id="2528005"/>
    <lineage>
        <taxon>Bacteria</taxon>
        <taxon>Pseudomonadati</taxon>
        <taxon>Planctomycetota</taxon>
        <taxon>Planctomycetia</taxon>
        <taxon>Pirellulales</taxon>
        <taxon>Pirellulaceae</taxon>
        <taxon>Stieleria</taxon>
    </lineage>
</organism>
<evidence type="ECO:0000256" key="1">
    <source>
        <dbReference type="SAM" id="SignalP"/>
    </source>
</evidence>
<dbReference type="OrthoDB" id="249490at2"/>
<dbReference type="EMBL" id="SJPN01000002">
    <property type="protein sequence ID" value="TWU06226.1"/>
    <property type="molecule type" value="Genomic_DNA"/>
</dbReference>
<feature type="chain" id="PRO_5023003686" description="MetA-pathway of phenol degradation" evidence="1">
    <location>
        <begin position="27"/>
        <end position="286"/>
    </location>
</feature>
<dbReference type="AlphaFoldDB" id="A0A5C6B4L3"/>
<evidence type="ECO:0008006" key="4">
    <source>
        <dbReference type="Google" id="ProtNLM"/>
    </source>
</evidence>
<evidence type="ECO:0000313" key="3">
    <source>
        <dbReference type="Proteomes" id="UP000320176"/>
    </source>
</evidence>
<protein>
    <recommendedName>
        <fullName evidence="4">MetA-pathway of phenol degradation</fullName>
    </recommendedName>
</protein>
<dbReference type="RefSeq" id="WP_146519332.1">
    <property type="nucleotide sequence ID" value="NZ_CP151726.1"/>
</dbReference>
<comment type="caution">
    <text evidence="2">The sequence shown here is derived from an EMBL/GenBank/DDBJ whole genome shotgun (WGS) entry which is preliminary data.</text>
</comment>
<keyword evidence="1" id="KW-0732">Signal</keyword>
<accession>A0A5C6B4L3</accession>
<feature type="signal peptide" evidence="1">
    <location>
        <begin position="1"/>
        <end position="26"/>
    </location>
</feature>
<proteinExistence type="predicted"/>
<name>A0A5C6B4L3_9BACT</name>
<reference evidence="2 3" key="1">
    <citation type="submission" date="2019-02" db="EMBL/GenBank/DDBJ databases">
        <title>Deep-cultivation of Planctomycetes and their phenomic and genomic characterization uncovers novel biology.</title>
        <authorList>
            <person name="Wiegand S."/>
            <person name="Jogler M."/>
            <person name="Boedeker C."/>
            <person name="Pinto D."/>
            <person name="Vollmers J."/>
            <person name="Rivas-Marin E."/>
            <person name="Kohn T."/>
            <person name="Peeters S.H."/>
            <person name="Heuer A."/>
            <person name="Rast P."/>
            <person name="Oberbeckmann S."/>
            <person name="Bunk B."/>
            <person name="Jeske O."/>
            <person name="Meyerdierks A."/>
            <person name="Storesund J.E."/>
            <person name="Kallscheuer N."/>
            <person name="Luecker S."/>
            <person name="Lage O.M."/>
            <person name="Pohl T."/>
            <person name="Merkel B.J."/>
            <person name="Hornburger P."/>
            <person name="Mueller R.-W."/>
            <person name="Bruemmer F."/>
            <person name="Labrenz M."/>
            <person name="Spormann A.M."/>
            <person name="Op Den Camp H."/>
            <person name="Overmann J."/>
            <person name="Amann R."/>
            <person name="Jetten M.S.M."/>
            <person name="Mascher T."/>
            <person name="Medema M.H."/>
            <person name="Devos D.P."/>
            <person name="Kaster A.-K."/>
            <person name="Ovreas L."/>
            <person name="Rohde M."/>
            <person name="Galperin M.Y."/>
            <person name="Jogler C."/>
        </authorList>
    </citation>
    <scope>NUCLEOTIDE SEQUENCE [LARGE SCALE GENOMIC DNA]</scope>
    <source>
        <strain evidence="2 3">Pla52n</strain>
    </source>
</reference>
<keyword evidence="3" id="KW-1185">Reference proteome</keyword>
<gene>
    <name evidence="2" type="ORF">Pla52n_19460</name>
</gene>
<dbReference type="Proteomes" id="UP000320176">
    <property type="component" value="Unassembled WGS sequence"/>
</dbReference>